<proteinExistence type="predicted"/>
<sequence>MYEADALCNLPKTQVVTCEQQHRTWATAGLIPPKSHARCWIFAWFLNTSHDSESFQSLMLSPTLTSLFRQDSAYLRAIEQPEQHIWRTYLGAHGDMLDQRFDAQGECFPICVIMHRFISRLYALSHRFYQLKNTRMRNFITTEKLFPQGTSIQLACSLGSASSIIINAPKDRGRENK</sequence>
<organism evidence="1 2">
    <name type="scientific">Athelia psychrophila</name>
    <dbReference type="NCBI Taxonomy" id="1759441"/>
    <lineage>
        <taxon>Eukaryota</taxon>
        <taxon>Fungi</taxon>
        <taxon>Dikarya</taxon>
        <taxon>Basidiomycota</taxon>
        <taxon>Agaricomycotina</taxon>
        <taxon>Agaricomycetes</taxon>
        <taxon>Agaricomycetidae</taxon>
        <taxon>Atheliales</taxon>
        <taxon>Atheliaceae</taxon>
        <taxon>Athelia</taxon>
    </lineage>
</organism>
<dbReference type="Proteomes" id="UP000076532">
    <property type="component" value="Unassembled WGS sequence"/>
</dbReference>
<dbReference type="EMBL" id="KV417803">
    <property type="protein sequence ID" value="KZP06129.1"/>
    <property type="molecule type" value="Genomic_DNA"/>
</dbReference>
<protein>
    <submittedName>
        <fullName evidence="1">Uncharacterized protein</fullName>
    </submittedName>
</protein>
<dbReference type="AlphaFoldDB" id="A0A167WI68"/>
<name>A0A167WI68_9AGAM</name>
<evidence type="ECO:0000313" key="2">
    <source>
        <dbReference type="Proteomes" id="UP000076532"/>
    </source>
</evidence>
<gene>
    <name evidence="1" type="ORF">FIBSPDRAFT_903029</name>
</gene>
<keyword evidence="2" id="KW-1185">Reference proteome</keyword>
<reference evidence="1 2" key="1">
    <citation type="journal article" date="2016" name="Mol. Biol. Evol.">
        <title>Comparative Genomics of Early-Diverging Mushroom-Forming Fungi Provides Insights into the Origins of Lignocellulose Decay Capabilities.</title>
        <authorList>
            <person name="Nagy L.G."/>
            <person name="Riley R."/>
            <person name="Tritt A."/>
            <person name="Adam C."/>
            <person name="Daum C."/>
            <person name="Floudas D."/>
            <person name="Sun H."/>
            <person name="Yadav J.S."/>
            <person name="Pangilinan J."/>
            <person name="Larsson K.H."/>
            <person name="Matsuura K."/>
            <person name="Barry K."/>
            <person name="Labutti K."/>
            <person name="Kuo R."/>
            <person name="Ohm R.A."/>
            <person name="Bhattacharya S.S."/>
            <person name="Shirouzu T."/>
            <person name="Yoshinaga Y."/>
            <person name="Martin F.M."/>
            <person name="Grigoriev I.V."/>
            <person name="Hibbett D.S."/>
        </authorList>
    </citation>
    <scope>NUCLEOTIDE SEQUENCE [LARGE SCALE GENOMIC DNA]</scope>
    <source>
        <strain evidence="1 2">CBS 109695</strain>
    </source>
</reference>
<accession>A0A167WI68</accession>
<evidence type="ECO:0000313" key="1">
    <source>
        <dbReference type="EMBL" id="KZP06129.1"/>
    </source>
</evidence>